<feature type="domain" description="DUF3616" evidence="1">
    <location>
        <begin position="29"/>
        <end position="104"/>
    </location>
</feature>
<dbReference type="Pfam" id="PF12275">
    <property type="entry name" value="DUF3616"/>
    <property type="match status" value="2"/>
</dbReference>
<accession>A0A318GZK1</accession>
<dbReference type="AlphaFoldDB" id="A0A318GZK1"/>
<dbReference type="Proteomes" id="UP000247811">
    <property type="component" value="Unassembled WGS sequence"/>
</dbReference>
<proteinExistence type="predicted"/>
<evidence type="ECO:0000313" key="2">
    <source>
        <dbReference type="EMBL" id="PXW93354.1"/>
    </source>
</evidence>
<evidence type="ECO:0000313" key="3">
    <source>
        <dbReference type="Proteomes" id="UP000247811"/>
    </source>
</evidence>
<sequence length="316" mass="33841">MLVLGGLGVLAAPVSAQQQAVHEGLCDASAAAALDATHFVVASDEVNTLFIFQRGRAAARATVSLDAFLDTEGKESDLEGVATVGRRLYWIGSHGRNRNGKERPERQRLFATEVDRRGAVPTLVPVGRPYRQLPDDLLAAPQLAPYRLREAARLAPEAPGGLNIEGLAATPQGQLLVGLRSPLRQGRALLVPIENPQEVVMGSERARLGTPVELDLGGRGIRSIERVGAYYFIVAGPTADEGRFQLYKWSGLPGEAPQAHAEAPLGDLRPEALFEMPTGTLQLLSDDGGIETAGQACKDLPAARQSFRSLRLPRPQ</sequence>
<gene>
    <name evidence="2" type="ORF">C7444_1206</name>
</gene>
<dbReference type="RefSeq" id="WP_170130789.1">
    <property type="nucleotide sequence ID" value="NZ_QJJS01000020.1"/>
</dbReference>
<dbReference type="InterPro" id="IPR022060">
    <property type="entry name" value="DUF3616"/>
</dbReference>
<feature type="domain" description="DUF3616" evidence="1">
    <location>
        <begin position="156"/>
        <end position="259"/>
    </location>
</feature>
<reference evidence="2 3" key="1">
    <citation type="submission" date="2018-05" db="EMBL/GenBank/DDBJ databases">
        <title>Genomic Encyclopedia of Type Strains, Phase IV (KMG-IV): sequencing the most valuable type-strain genomes for metagenomic binning, comparative biology and taxonomic classification.</title>
        <authorList>
            <person name="Goeker M."/>
        </authorList>
    </citation>
    <scope>NUCLEOTIDE SEQUENCE [LARGE SCALE GENOMIC DNA]</scope>
    <source>
        <strain evidence="2 3">DSM 566</strain>
    </source>
</reference>
<evidence type="ECO:0000259" key="1">
    <source>
        <dbReference type="Pfam" id="PF12275"/>
    </source>
</evidence>
<dbReference type="EMBL" id="QJJS01000020">
    <property type="protein sequence ID" value="PXW93354.1"/>
    <property type="molecule type" value="Genomic_DNA"/>
</dbReference>
<keyword evidence="3" id="KW-1185">Reference proteome</keyword>
<organism evidence="2 3">
    <name type="scientific">Sphaerotilus hippei</name>
    <dbReference type="NCBI Taxonomy" id="744406"/>
    <lineage>
        <taxon>Bacteria</taxon>
        <taxon>Pseudomonadati</taxon>
        <taxon>Pseudomonadota</taxon>
        <taxon>Betaproteobacteria</taxon>
        <taxon>Burkholderiales</taxon>
        <taxon>Sphaerotilaceae</taxon>
        <taxon>Sphaerotilus</taxon>
    </lineage>
</organism>
<comment type="caution">
    <text evidence="2">The sequence shown here is derived from an EMBL/GenBank/DDBJ whole genome shotgun (WGS) entry which is preliminary data.</text>
</comment>
<name>A0A318GZK1_9BURK</name>
<protein>
    <submittedName>
        <fullName evidence="2">Uncharacterized protein DUF3616</fullName>
    </submittedName>
</protein>